<sequence length="90" mass="10037">MCLCSFQPSGFALYLRNICFFSQTHGKYKTFFLVFEVLSCTSACVACGIFLLDAAMHLRESFHKLPLCVCCNAFSRIDATVEPPSPANKQ</sequence>
<accession>A0A6B0UB17</accession>
<dbReference type="EMBL" id="GIFC01004234">
    <property type="protein sequence ID" value="MXU86317.1"/>
    <property type="molecule type" value="Transcribed_RNA"/>
</dbReference>
<dbReference type="AlphaFoldDB" id="A0A6B0UB17"/>
<evidence type="ECO:0000256" key="1">
    <source>
        <dbReference type="SAM" id="Phobius"/>
    </source>
</evidence>
<proteinExistence type="predicted"/>
<reference evidence="2" key="1">
    <citation type="submission" date="2019-12" db="EMBL/GenBank/DDBJ databases">
        <title>An insight into the sialome of adult female Ixodes ricinus ticks feeding for 6 days.</title>
        <authorList>
            <person name="Perner J."/>
            <person name="Ribeiro J.M.C."/>
        </authorList>
    </citation>
    <scope>NUCLEOTIDE SEQUENCE</scope>
    <source>
        <strain evidence="2">Semi-engorged</strain>
        <tissue evidence="2">Salivary glands</tissue>
    </source>
</reference>
<keyword evidence="1" id="KW-0812">Transmembrane</keyword>
<protein>
    <submittedName>
        <fullName evidence="2">Uncharacterized protein</fullName>
    </submittedName>
</protein>
<keyword evidence="1" id="KW-1133">Transmembrane helix</keyword>
<organism evidence="2">
    <name type="scientific">Ixodes ricinus</name>
    <name type="common">Common tick</name>
    <name type="synonym">Acarus ricinus</name>
    <dbReference type="NCBI Taxonomy" id="34613"/>
    <lineage>
        <taxon>Eukaryota</taxon>
        <taxon>Metazoa</taxon>
        <taxon>Ecdysozoa</taxon>
        <taxon>Arthropoda</taxon>
        <taxon>Chelicerata</taxon>
        <taxon>Arachnida</taxon>
        <taxon>Acari</taxon>
        <taxon>Parasitiformes</taxon>
        <taxon>Ixodida</taxon>
        <taxon>Ixodoidea</taxon>
        <taxon>Ixodidae</taxon>
        <taxon>Ixodinae</taxon>
        <taxon>Ixodes</taxon>
    </lineage>
</organism>
<evidence type="ECO:0000313" key="2">
    <source>
        <dbReference type="EMBL" id="MXU86317.1"/>
    </source>
</evidence>
<keyword evidence="1" id="KW-0472">Membrane</keyword>
<name>A0A6B0UB17_IXORI</name>
<feature type="transmembrane region" description="Helical" evidence="1">
    <location>
        <begin position="31"/>
        <end position="52"/>
    </location>
</feature>